<proteinExistence type="predicted"/>
<dbReference type="Pfam" id="PF11390">
    <property type="entry name" value="FdsD"/>
    <property type="match status" value="1"/>
</dbReference>
<dbReference type="EMBL" id="JAJVCN010000002">
    <property type="protein sequence ID" value="MCE7006290.1"/>
    <property type="molecule type" value="Genomic_DNA"/>
</dbReference>
<organism evidence="1 2">
    <name type="scientific">Kibdelosporangium philippinense</name>
    <dbReference type="NCBI Taxonomy" id="211113"/>
    <lineage>
        <taxon>Bacteria</taxon>
        <taxon>Bacillati</taxon>
        <taxon>Actinomycetota</taxon>
        <taxon>Actinomycetes</taxon>
        <taxon>Pseudonocardiales</taxon>
        <taxon>Pseudonocardiaceae</taxon>
        <taxon>Kibdelosporangium</taxon>
    </lineage>
</organism>
<comment type="caution">
    <text evidence="1">The sequence shown here is derived from an EMBL/GenBank/DDBJ whole genome shotgun (WGS) entry which is preliminary data.</text>
</comment>
<evidence type="ECO:0000313" key="1">
    <source>
        <dbReference type="EMBL" id="MCE7006290.1"/>
    </source>
</evidence>
<dbReference type="Proteomes" id="UP001521150">
    <property type="component" value="Unassembled WGS sequence"/>
</dbReference>
<dbReference type="InterPro" id="IPR021074">
    <property type="entry name" value="Formate_DH_dsu"/>
</dbReference>
<name>A0ABS8ZEU1_9PSEU</name>
<gene>
    <name evidence="1" type="ORF">LWC34_26120</name>
</gene>
<keyword evidence="2" id="KW-1185">Reference proteome</keyword>
<sequence>MAHTINPQVRMANEIAVQFHHQPADQAATAIATHIRKFWDPRMKADLFSQADSNTASLDPLVIQAVKQLKG</sequence>
<accession>A0ABS8ZEU1</accession>
<evidence type="ECO:0000313" key="2">
    <source>
        <dbReference type="Proteomes" id="UP001521150"/>
    </source>
</evidence>
<protein>
    <submittedName>
        <fullName evidence="1">Formate dehydrogenase subunit delta</fullName>
    </submittedName>
</protein>
<dbReference type="RefSeq" id="WP_233727788.1">
    <property type="nucleotide sequence ID" value="NZ_JAJVCN010000002.1"/>
</dbReference>
<reference evidence="1 2" key="1">
    <citation type="submission" date="2021-12" db="EMBL/GenBank/DDBJ databases">
        <title>Genome sequence of Kibdelosporangium philippinense ATCC 49844.</title>
        <authorList>
            <person name="Fedorov E.A."/>
            <person name="Omeragic M."/>
            <person name="Shalygina K.F."/>
            <person name="Maclea K.S."/>
        </authorList>
    </citation>
    <scope>NUCLEOTIDE SEQUENCE [LARGE SCALE GENOMIC DNA]</scope>
    <source>
        <strain evidence="1 2">ATCC 49844</strain>
    </source>
</reference>